<evidence type="ECO:0008006" key="5">
    <source>
        <dbReference type="Google" id="ProtNLM"/>
    </source>
</evidence>
<dbReference type="Proteomes" id="UP000655016">
    <property type="component" value="Unassembled WGS sequence"/>
</dbReference>
<feature type="compositionally biased region" description="Polar residues" evidence="1">
    <location>
        <begin position="53"/>
        <end position="65"/>
    </location>
</feature>
<feature type="chain" id="PRO_5046659358" description="Collagen triple helix repeat-containing protein" evidence="2">
    <location>
        <begin position="22"/>
        <end position="96"/>
    </location>
</feature>
<feature type="region of interest" description="Disordered" evidence="1">
    <location>
        <begin position="49"/>
        <end position="96"/>
    </location>
</feature>
<reference evidence="4" key="1">
    <citation type="journal article" date="2019" name="Int. J. Syst. Evol. Microbiol.">
        <title>The Global Catalogue of Microorganisms (GCM) 10K type strain sequencing project: providing services to taxonomists for standard genome sequencing and annotation.</title>
        <authorList>
            <consortium name="The Broad Institute Genomics Platform"/>
            <consortium name="The Broad Institute Genome Sequencing Center for Infectious Disease"/>
            <person name="Wu L."/>
            <person name="Ma J."/>
        </authorList>
    </citation>
    <scope>NUCLEOTIDE SEQUENCE [LARGE SCALE GENOMIC DNA]</scope>
    <source>
        <strain evidence="4">CGMCC 1.16060</strain>
    </source>
</reference>
<dbReference type="RefSeq" id="WP_163393167.1">
    <property type="nucleotide sequence ID" value="NZ_BMKP01000001.1"/>
</dbReference>
<evidence type="ECO:0000313" key="3">
    <source>
        <dbReference type="EMBL" id="GGE94835.1"/>
    </source>
</evidence>
<feature type="signal peptide" evidence="2">
    <location>
        <begin position="1"/>
        <end position="21"/>
    </location>
</feature>
<evidence type="ECO:0000313" key="4">
    <source>
        <dbReference type="Proteomes" id="UP000655016"/>
    </source>
</evidence>
<evidence type="ECO:0000256" key="1">
    <source>
        <dbReference type="SAM" id="MobiDB-lite"/>
    </source>
</evidence>
<keyword evidence="2" id="KW-0732">Signal</keyword>
<feature type="compositionally biased region" description="Gly residues" evidence="1">
    <location>
        <begin position="69"/>
        <end position="80"/>
    </location>
</feature>
<gene>
    <name evidence="3" type="ORF">GCM10011518_00180</name>
</gene>
<evidence type="ECO:0000256" key="2">
    <source>
        <dbReference type="SAM" id="SignalP"/>
    </source>
</evidence>
<name>A0ABQ1TGB6_9FLAO</name>
<dbReference type="EMBL" id="BMKP01000001">
    <property type="protein sequence ID" value="GGE94835.1"/>
    <property type="molecule type" value="Genomic_DNA"/>
</dbReference>
<protein>
    <recommendedName>
        <fullName evidence="5">Collagen triple helix repeat-containing protein</fullName>
    </recommendedName>
</protein>
<comment type="caution">
    <text evidence="3">The sequence shown here is derived from an EMBL/GenBank/DDBJ whole genome shotgun (WGS) entry which is preliminary data.</text>
</comment>
<proteinExistence type="predicted"/>
<accession>A0ABQ1TGB6</accession>
<dbReference type="PROSITE" id="PS51257">
    <property type="entry name" value="PROKAR_LIPOPROTEIN"/>
    <property type="match status" value="1"/>
</dbReference>
<organism evidence="3 4">
    <name type="scientific">Flavobacterium limi</name>
    <dbReference type="NCBI Taxonomy" id="2045105"/>
    <lineage>
        <taxon>Bacteria</taxon>
        <taxon>Pseudomonadati</taxon>
        <taxon>Bacteroidota</taxon>
        <taxon>Flavobacteriia</taxon>
        <taxon>Flavobacteriales</taxon>
        <taxon>Flavobacteriaceae</taxon>
        <taxon>Flavobacterium</taxon>
    </lineage>
</organism>
<feature type="compositionally biased region" description="Polar residues" evidence="1">
    <location>
        <begin position="85"/>
        <end position="96"/>
    </location>
</feature>
<keyword evidence="4" id="KW-1185">Reference proteome</keyword>
<sequence>MKTLFKSKIAMLFLLTALAFGCKKNTDSDSEFQQNETDSVDMSLDTIGPAVDSSATLNSGQNGKNGTTGATGEGATGSGTEGSTQKGNQNVKTDSI</sequence>